<dbReference type="PROSITE" id="PS00041">
    <property type="entry name" value="HTH_ARAC_FAMILY_1"/>
    <property type="match status" value="1"/>
</dbReference>
<dbReference type="InterPro" id="IPR018062">
    <property type="entry name" value="HTH_AraC-typ_CS"/>
</dbReference>
<dbReference type="SUPFAM" id="SSF46689">
    <property type="entry name" value="Homeodomain-like"/>
    <property type="match status" value="1"/>
</dbReference>
<evidence type="ECO:0000256" key="1">
    <source>
        <dbReference type="ARBA" id="ARBA00023015"/>
    </source>
</evidence>
<dbReference type="PRINTS" id="PR00032">
    <property type="entry name" value="HTHARAC"/>
</dbReference>
<evidence type="ECO:0000256" key="3">
    <source>
        <dbReference type="ARBA" id="ARBA00023163"/>
    </source>
</evidence>
<keyword evidence="6" id="KW-1185">Reference proteome</keyword>
<dbReference type="PROSITE" id="PS01124">
    <property type="entry name" value="HTH_ARAC_FAMILY_2"/>
    <property type="match status" value="1"/>
</dbReference>
<keyword evidence="1" id="KW-0805">Transcription regulation</keyword>
<accession>A0ABZ1HZ86</accession>
<dbReference type="Gene3D" id="1.10.10.60">
    <property type="entry name" value="Homeodomain-like"/>
    <property type="match status" value="1"/>
</dbReference>
<evidence type="ECO:0000259" key="4">
    <source>
        <dbReference type="PROSITE" id="PS01124"/>
    </source>
</evidence>
<dbReference type="PANTHER" id="PTHR46796:SF6">
    <property type="entry name" value="ARAC SUBFAMILY"/>
    <property type="match status" value="1"/>
</dbReference>
<dbReference type="Proteomes" id="UP001330812">
    <property type="component" value="Chromosome"/>
</dbReference>
<feature type="domain" description="HTH araC/xylS-type" evidence="4">
    <location>
        <begin position="211"/>
        <end position="308"/>
    </location>
</feature>
<keyword evidence="3" id="KW-0804">Transcription</keyword>
<dbReference type="InterPro" id="IPR050204">
    <property type="entry name" value="AraC_XylS_family_regulators"/>
</dbReference>
<dbReference type="SMART" id="SM00342">
    <property type="entry name" value="HTH_ARAC"/>
    <property type="match status" value="1"/>
</dbReference>
<proteinExistence type="predicted"/>
<reference evidence="5 6" key="1">
    <citation type="journal article" date="2015" name="Int. J. Syst. Evol. Microbiol.">
        <title>Amycolatopsis rhabdoformis sp. nov., an actinomycete isolated from a tropical forest soil.</title>
        <authorList>
            <person name="Souza W.R."/>
            <person name="Silva R.E."/>
            <person name="Goodfellow M."/>
            <person name="Busarakam K."/>
            <person name="Figueiro F.S."/>
            <person name="Ferreira D."/>
            <person name="Rodrigues-Filho E."/>
            <person name="Moraes L.A.B."/>
            <person name="Zucchi T.D."/>
        </authorList>
    </citation>
    <scope>NUCLEOTIDE SEQUENCE [LARGE SCALE GENOMIC DNA]</scope>
    <source>
        <strain evidence="5 6">NCIMB 14900</strain>
    </source>
</reference>
<dbReference type="PANTHER" id="PTHR46796">
    <property type="entry name" value="HTH-TYPE TRANSCRIPTIONAL ACTIVATOR RHAS-RELATED"/>
    <property type="match status" value="1"/>
</dbReference>
<dbReference type="RefSeq" id="WP_326566169.1">
    <property type="nucleotide sequence ID" value="NZ_CP142149.1"/>
</dbReference>
<organism evidence="5 6">
    <name type="scientific">Amycolatopsis rhabdoformis</name>
    <dbReference type="NCBI Taxonomy" id="1448059"/>
    <lineage>
        <taxon>Bacteria</taxon>
        <taxon>Bacillati</taxon>
        <taxon>Actinomycetota</taxon>
        <taxon>Actinomycetes</taxon>
        <taxon>Pseudonocardiales</taxon>
        <taxon>Pseudonocardiaceae</taxon>
        <taxon>Amycolatopsis</taxon>
    </lineage>
</organism>
<name>A0ABZ1HZ86_9PSEU</name>
<sequence length="308" mass="33974">MESYPYRTFTTCGLGEARRFALWEQHNQETLVRLACRTLTQGVFEGWETSVRVGEFKIANITATAHVVERDRQLIRRDESGRVALYFTLFGEAFFYHDKGIRLQRPGTLLVCDLDHPFLRGFAQGLREYVLMVPKATYEQLTGGVAPQAPVTRRFSLTDDGGSPAADLARLLRDLLAAPLSAGPGAEGRIRGLLTELGEGERQPLAAQHRRRVLAHIDAHLGDRGLTTAAVAAAVGLSGRQLTRVFEQGGVTRVIRERRLRAAREQLIAEPAAPIAGIARRCGFASHAHFTRAFREHYGVPPSAVRGA</sequence>
<evidence type="ECO:0000313" key="6">
    <source>
        <dbReference type="Proteomes" id="UP001330812"/>
    </source>
</evidence>
<dbReference type="EMBL" id="CP142149">
    <property type="protein sequence ID" value="WSE27159.1"/>
    <property type="molecule type" value="Genomic_DNA"/>
</dbReference>
<protein>
    <submittedName>
        <fullName evidence="5">Helix-turn-helix domain-containing protein</fullName>
    </submittedName>
</protein>
<keyword evidence="2" id="KW-0238">DNA-binding</keyword>
<dbReference type="InterPro" id="IPR020449">
    <property type="entry name" value="Tscrpt_reg_AraC-type_HTH"/>
</dbReference>
<evidence type="ECO:0000256" key="2">
    <source>
        <dbReference type="ARBA" id="ARBA00023125"/>
    </source>
</evidence>
<dbReference type="InterPro" id="IPR018060">
    <property type="entry name" value="HTH_AraC"/>
</dbReference>
<dbReference type="Pfam" id="PF12833">
    <property type="entry name" value="HTH_18"/>
    <property type="match status" value="1"/>
</dbReference>
<dbReference type="InterPro" id="IPR009057">
    <property type="entry name" value="Homeodomain-like_sf"/>
</dbReference>
<evidence type="ECO:0000313" key="5">
    <source>
        <dbReference type="EMBL" id="WSE27159.1"/>
    </source>
</evidence>
<gene>
    <name evidence="5" type="ORF">VSH64_30370</name>
</gene>